<gene>
    <name evidence="1" type="ORF">LEP1GSC150_1949</name>
</gene>
<accession>M3HN51</accession>
<dbReference type="Proteomes" id="UP000011778">
    <property type="component" value="Unassembled WGS sequence"/>
</dbReference>
<evidence type="ECO:0000313" key="1">
    <source>
        <dbReference type="EMBL" id="EMG19411.1"/>
    </source>
</evidence>
<dbReference type="EMBL" id="AFMD02000520">
    <property type="protein sequence ID" value="EMG19411.1"/>
    <property type="molecule type" value="Genomic_DNA"/>
</dbReference>
<comment type="caution">
    <text evidence="1">The sequence shown here is derived from an EMBL/GenBank/DDBJ whole genome shotgun (WGS) entry which is preliminary data.</text>
</comment>
<sequence length="53" mass="6074">MLYSPLKIGFLFCSIALIVSLKSEEIKFLAWDSASFLRAASNFPYRKCSFLIH</sequence>
<evidence type="ECO:0000313" key="2">
    <source>
        <dbReference type="Proteomes" id="UP000011778"/>
    </source>
</evidence>
<protein>
    <submittedName>
        <fullName evidence="1">Uncharacterized protein</fullName>
    </submittedName>
</protein>
<name>M3HN51_LEPIT</name>
<proteinExistence type="predicted"/>
<dbReference type="AlphaFoldDB" id="M3HN51"/>
<organism evidence="1 2">
    <name type="scientific">Leptospira interrogans serovar Copenhageni str. LT2050</name>
    <dbReference type="NCBI Taxonomy" id="1001598"/>
    <lineage>
        <taxon>Bacteria</taxon>
        <taxon>Pseudomonadati</taxon>
        <taxon>Spirochaetota</taxon>
        <taxon>Spirochaetia</taxon>
        <taxon>Leptospirales</taxon>
        <taxon>Leptospiraceae</taxon>
        <taxon>Leptospira</taxon>
    </lineage>
</organism>
<reference evidence="1 2" key="1">
    <citation type="submission" date="2013-02" db="EMBL/GenBank/DDBJ databases">
        <authorList>
            <person name="Harkins D.M."/>
            <person name="Durkin A.S."/>
            <person name="Brinkac L.M."/>
            <person name="Haft D.H."/>
            <person name="Selengut J.D."/>
            <person name="Sanka R."/>
            <person name="DePew J."/>
            <person name="Purushe J."/>
            <person name="Tulsiani S.M."/>
            <person name="Graham G.C."/>
            <person name="Burns M.-A."/>
            <person name="Dohnt M.F."/>
            <person name="Smythe L.D."/>
            <person name="McKay D.B."/>
            <person name="Craig S.B."/>
            <person name="Vinetz J.M."/>
            <person name="Sutton G.G."/>
            <person name="Nierman W.C."/>
            <person name="Fouts D.E."/>
        </authorList>
    </citation>
    <scope>NUCLEOTIDE SEQUENCE [LARGE SCALE GENOMIC DNA]</scope>
    <source>
        <strain evidence="1 2">LT2050</strain>
    </source>
</reference>